<reference evidence="3" key="1">
    <citation type="journal article" date="2020" name="Phytopathology">
        <title>Genome sequence and comparative analysis of Colletotrichum gloeosporioides isolated from Liriodendron leaves.</title>
        <authorList>
            <person name="Fu F.F."/>
            <person name="Hao Z."/>
            <person name="Wang P."/>
            <person name="Lu Y."/>
            <person name="Xue L.J."/>
            <person name="Wei G."/>
            <person name="Tian Y."/>
            <person name="Baishi H."/>
            <person name="Xu H."/>
            <person name="Shi J."/>
            <person name="Cheng T."/>
            <person name="Wang G."/>
            <person name="Yi Y."/>
            <person name="Chen J."/>
        </authorList>
    </citation>
    <scope>NUCLEOTIDE SEQUENCE</scope>
    <source>
        <strain evidence="3">Lc1</strain>
    </source>
</reference>
<protein>
    <recommendedName>
        <fullName evidence="2">Nephrocystin 3-like N-terminal domain-containing protein</fullName>
    </recommendedName>
</protein>
<sequence>MALALRSAFPLKTEIRLAQAVSEFEAGLDTRQKAAFRTTRSTARTNPPALKDVMQVTAEIDRQAHEKNKASRSFGPRFTNMLQSVQQYAALGDVVVGGSQNLIACGVWAAMSLGHLSFLEKLSELFMEAGRQAPRHNAMALIYPKSKALQNYLCEYYIAVVEICQQIQNFNRKSLLGRMVSALDNSELKRLQSNLSKWSTSISGLVEVLLNENMMNERKQSSRTIELLSKWSDSEVYQRRLKTKARWLDACSTYEYQTTWKQTRKKGTSSLFSAWKEYQSWKHDPNSSAMLVSGKVGAGKSVTMANIVDDLNIDKESTVVYFFCRHDLPESLKCRTILGSLARQCLDQLPVGSQPFADDIPLLDTFAMTELMMSSINMSKTYVIVDGLDECSIEERCSLLQCIASLQNTPSWHLAFSARLSAEDVLGAEIKLKWRITMPNRNPDIERYIDTELSRRKYTGELVTDDARLTEEIREALLKGSNGMFLWVSLQLNAVCSEVSDHDIREALGSLPKDLNETYARILKNSARLDHRNRHVRLFKFITAAFEPLDLNQMRDIMSVTVGDISWDPSKLINDIMSILKFCGSLVMIDEEEYTVRFVHHTARSFCLGSLGTSLYRTLPFTEIEAHRALGEATLTYLNYGIFDKQLSTRVVPNIDARRLPEQIARQTMRSSRLASNLFQKKLGRPRDIGQILANLGSGPTTGNRSQDQHPFYCYAERFWLLQSRHVCGSNMRGLWDRLMQSSYASNLPVFSFTPHLPGLLDTASAKSSAPDIPSIIWALNYSHVFLFDHAMASKTNDSLSARSLIRRLILFRKYLKTLATQSVEFICLNIVPEMTWRLLHIAIELRAYDAVHRIVQWCSADLVFSKEEKLKTPLSFSDRSRDVRLRKAVLHLVQHVTLTREVQMLRLLIKERLGSAEDNIRMIKAFLRSSVTHEVLLRACFIFTQAGSHMKINLGYEICHHLTTSAELDDCLISSAIREMLYKVDSASNFIYRVFRQACAKGNLKLASLSWPSKVNLAVPDHPSHHFIGDEIELVLQTLSQSRSVIAHKLLDDEEFSERLLPGSALNRAVVLKHWRLAERLISQGGDPRSLINLCSWNEVLHHCVLAVDVDGLDFLIHIGMDVNKISTGPTFSGCTPAEVLAPASFWSRYHPFGDLIIPGFRNRRDQFATVLWVITRGRGV</sequence>
<reference evidence="3" key="2">
    <citation type="submission" date="2020-03" db="EMBL/GenBank/DDBJ databases">
        <authorList>
            <person name="Fu F.-F."/>
            <person name="Chen J."/>
        </authorList>
    </citation>
    <scope>NUCLEOTIDE SEQUENCE</scope>
    <source>
        <strain evidence="3">Lc1</strain>
    </source>
</reference>
<evidence type="ECO:0000313" key="3">
    <source>
        <dbReference type="EMBL" id="KAF3805739.1"/>
    </source>
</evidence>
<comment type="caution">
    <text evidence="3">The sequence shown here is derived from an EMBL/GenBank/DDBJ whole genome shotgun (WGS) entry which is preliminary data.</text>
</comment>
<feature type="domain" description="Nephrocystin 3-like N-terminal" evidence="2">
    <location>
        <begin position="267"/>
        <end position="413"/>
    </location>
</feature>
<dbReference type="Gene3D" id="3.40.50.300">
    <property type="entry name" value="P-loop containing nucleotide triphosphate hydrolases"/>
    <property type="match status" value="1"/>
</dbReference>
<organism evidence="3 4">
    <name type="scientific">Colletotrichum gloeosporioides</name>
    <name type="common">Anthracnose fungus</name>
    <name type="synonym">Glomerella cingulata</name>
    <dbReference type="NCBI Taxonomy" id="474922"/>
    <lineage>
        <taxon>Eukaryota</taxon>
        <taxon>Fungi</taxon>
        <taxon>Dikarya</taxon>
        <taxon>Ascomycota</taxon>
        <taxon>Pezizomycotina</taxon>
        <taxon>Sordariomycetes</taxon>
        <taxon>Hypocreomycetidae</taxon>
        <taxon>Glomerellales</taxon>
        <taxon>Glomerellaceae</taxon>
        <taxon>Colletotrichum</taxon>
        <taxon>Colletotrichum gloeosporioides species complex</taxon>
    </lineage>
</organism>
<dbReference type="GeneID" id="69012254"/>
<dbReference type="SUPFAM" id="SSF52540">
    <property type="entry name" value="P-loop containing nucleoside triphosphate hydrolases"/>
    <property type="match status" value="1"/>
</dbReference>
<keyword evidence="4" id="KW-1185">Reference proteome</keyword>
<evidence type="ECO:0000259" key="2">
    <source>
        <dbReference type="Pfam" id="PF24883"/>
    </source>
</evidence>
<dbReference type="Pfam" id="PF24883">
    <property type="entry name" value="NPHP3_N"/>
    <property type="match status" value="1"/>
</dbReference>
<name>A0A8H4CL00_COLGL</name>
<dbReference type="PANTHER" id="PTHR10039:SF10">
    <property type="entry name" value="NACHT DOMAIN-CONTAINING PROTEIN"/>
    <property type="match status" value="1"/>
</dbReference>
<gene>
    <name evidence="3" type="ORF">GCG54_00005102</name>
</gene>
<dbReference type="InterPro" id="IPR027417">
    <property type="entry name" value="P-loop_NTPase"/>
</dbReference>
<evidence type="ECO:0000313" key="4">
    <source>
        <dbReference type="Proteomes" id="UP000613401"/>
    </source>
</evidence>
<dbReference type="EMBL" id="WVTB01000040">
    <property type="protein sequence ID" value="KAF3805739.1"/>
    <property type="molecule type" value="Genomic_DNA"/>
</dbReference>
<dbReference type="AlphaFoldDB" id="A0A8H4CL00"/>
<dbReference type="RefSeq" id="XP_045264898.1">
    <property type="nucleotide sequence ID" value="XM_045405134.1"/>
</dbReference>
<dbReference type="InterPro" id="IPR056884">
    <property type="entry name" value="NPHP3-like_N"/>
</dbReference>
<evidence type="ECO:0000256" key="1">
    <source>
        <dbReference type="ARBA" id="ARBA00022737"/>
    </source>
</evidence>
<keyword evidence="1" id="KW-0677">Repeat</keyword>
<accession>A0A8H4CL00</accession>
<proteinExistence type="predicted"/>
<dbReference type="PANTHER" id="PTHR10039">
    <property type="entry name" value="AMELOGENIN"/>
    <property type="match status" value="1"/>
</dbReference>
<dbReference type="Proteomes" id="UP000613401">
    <property type="component" value="Unassembled WGS sequence"/>
</dbReference>